<organism evidence="3">
    <name type="scientific">uncultured Sphingosinicella sp</name>
    <dbReference type="NCBI Taxonomy" id="478748"/>
    <lineage>
        <taxon>Bacteria</taxon>
        <taxon>Pseudomonadati</taxon>
        <taxon>Pseudomonadota</taxon>
        <taxon>Alphaproteobacteria</taxon>
        <taxon>Sphingomonadales</taxon>
        <taxon>Sphingosinicellaceae</taxon>
        <taxon>Sphingosinicella</taxon>
        <taxon>environmental samples</taxon>
    </lineage>
</organism>
<dbReference type="Gene3D" id="3.40.50.1820">
    <property type="entry name" value="alpha/beta hydrolase"/>
    <property type="match status" value="1"/>
</dbReference>
<reference evidence="3" key="1">
    <citation type="submission" date="2020-02" db="EMBL/GenBank/DDBJ databases">
        <authorList>
            <person name="Meier V. D."/>
        </authorList>
    </citation>
    <scope>NUCLEOTIDE SEQUENCE</scope>
    <source>
        <strain evidence="3">AVDCRST_MAG23</strain>
    </source>
</reference>
<dbReference type="GO" id="GO:0004252">
    <property type="term" value="F:serine-type endopeptidase activity"/>
    <property type="evidence" value="ECO:0007669"/>
    <property type="project" value="TreeGrafter"/>
</dbReference>
<feature type="domain" description="Peptidase S9 prolyl oligopeptidase catalytic" evidence="2">
    <location>
        <begin position="15"/>
        <end position="217"/>
    </location>
</feature>
<dbReference type="InterPro" id="IPR001375">
    <property type="entry name" value="Peptidase_S9_cat"/>
</dbReference>
<dbReference type="EMBL" id="CADCWD010000096">
    <property type="protein sequence ID" value="CAA9549565.1"/>
    <property type="molecule type" value="Genomic_DNA"/>
</dbReference>
<dbReference type="PANTHER" id="PTHR42776:SF27">
    <property type="entry name" value="DIPEPTIDYL PEPTIDASE FAMILY MEMBER 6"/>
    <property type="match status" value="1"/>
</dbReference>
<dbReference type="SUPFAM" id="SSF53474">
    <property type="entry name" value="alpha/beta-Hydrolases"/>
    <property type="match status" value="1"/>
</dbReference>
<dbReference type="PANTHER" id="PTHR42776">
    <property type="entry name" value="SERINE PEPTIDASE S9 FAMILY MEMBER"/>
    <property type="match status" value="1"/>
</dbReference>
<dbReference type="AlphaFoldDB" id="A0A6J4UGA7"/>
<accession>A0A6J4UGA7</accession>
<sequence length="220" mass="24394">MPHGGPAVRDSEEWDWWAQFLADRGYAVVQPNYRGSTGFGTAFLEKGKGEWGLKMQDDLNDAVAHLAKAGIADPKRVCVVGASYGGYAALRAAQRDGSLYRCAVSYAGVADLGHLARFDSRSLYGKSARAYLKEKAPDFKAVFPINFPQQFSAPVLLVHGKKDLRVPVAQSREMAEKLRKAGKPVDYVEQAEGDHHFSREQDRLQFLQLLEAFLKKHNPA</sequence>
<dbReference type="Pfam" id="PF00326">
    <property type="entry name" value="Peptidase_S9"/>
    <property type="match status" value="1"/>
</dbReference>
<name>A0A6J4UGA7_9SPHN</name>
<dbReference type="GO" id="GO:0006508">
    <property type="term" value="P:proteolysis"/>
    <property type="evidence" value="ECO:0007669"/>
    <property type="project" value="InterPro"/>
</dbReference>
<protein>
    <submittedName>
        <fullName evidence="3">Prolyl oligopeptidase family protein</fullName>
    </submittedName>
</protein>
<gene>
    <name evidence="3" type="ORF">AVDCRST_MAG23-2865</name>
</gene>
<keyword evidence="1" id="KW-0378">Hydrolase</keyword>
<dbReference type="InterPro" id="IPR029058">
    <property type="entry name" value="AB_hydrolase_fold"/>
</dbReference>
<evidence type="ECO:0000313" key="3">
    <source>
        <dbReference type="EMBL" id="CAA9549565.1"/>
    </source>
</evidence>
<proteinExistence type="predicted"/>
<evidence type="ECO:0000259" key="2">
    <source>
        <dbReference type="Pfam" id="PF00326"/>
    </source>
</evidence>
<evidence type="ECO:0000256" key="1">
    <source>
        <dbReference type="ARBA" id="ARBA00022801"/>
    </source>
</evidence>